<organism evidence="1 2">
    <name type="scientific">Aphis craccivora</name>
    <name type="common">Cowpea aphid</name>
    <dbReference type="NCBI Taxonomy" id="307492"/>
    <lineage>
        <taxon>Eukaryota</taxon>
        <taxon>Metazoa</taxon>
        <taxon>Ecdysozoa</taxon>
        <taxon>Arthropoda</taxon>
        <taxon>Hexapoda</taxon>
        <taxon>Insecta</taxon>
        <taxon>Pterygota</taxon>
        <taxon>Neoptera</taxon>
        <taxon>Paraneoptera</taxon>
        <taxon>Hemiptera</taxon>
        <taxon>Sternorrhyncha</taxon>
        <taxon>Aphidomorpha</taxon>
        <taxon>Aphidoidea</taxon>
        <taxon>Aphididae</taxon>
        <taxon>Aphidini</taxon>
        <taxon>Aphis</taxon>
        <taxon>Aphis</taxon>
    </lineage>
</organism>
<feature type="non-terminal residue" evidence="1">
    <location>
        <position position="134"/>
    </location>
</feature>
<protein>
    <submittedName>
        <fullName evidence="1">52 kDa repressor of the inhibitor of the protein kinase-like isoform X1</fullName>
    </submittedName>
</protein>
<dbReference type="AlphaFoldDB" id="A0A6G0Y1S9"/>
<keyword evidence="2" id="KW-1185">Reference proteome</keyword>
<comment type="caution">
    <text evidence="1">The sequence shown here is derived from an EMBL/GenBank/DDBJ whole genome shotgun (WGS) entry which is preliminary data.</text>
</comment>
<proteinExistence type="predicted"/>
<accession>A0A6G0Y1S9</accession>
<dbReference type="EMBL" id="VUJU01006793">
    <property type="protein sequence ID" value="KAF0747580.1"/>
    <property type="molecule type" value="Genomic_DNA"/>
</dbReference>
<reference evidence="1 2" key="1">
    <citation type="submission" date="2019-08" db="EMBL/GenBank/DDBJ databases">
        <title>Whole genome of Aphis craccivora.</title>
        <authorList>
            <person name="Voronova N.V."/>
            <person name="Shulinski R.S."/>
            <person name="Bandarenka Y.V."/>
            <person name="Zhorov D.G."/>
            <person name="Warner D."/>
        </authorList>
    </citation>
    <scope>NUCLEOTIDE SEQUENCE [LARGE SCALE GENOMIC DNA]</scope>
    <source>
        <strain evidence="1">180601</strain>
        <tissue evidence="1">Whole Body</tissue>
    </source>
</reference>
<dbReference type="Proteomes" id="UP000478052">
    <property type="component" value="Unassembled WGS sequence"/>
</dbReference>
<name>A0A6G0Y1S9_APHCR</name>
<evidence type="ECO:0000313" key="1">
    <source>
        <dbReference type="EMBL" id="KAF0747580.1"/>
    </source>
</evidence>
<evidence type="ECO:0000313" key="2">
    <source>
        <dbReference type="Proteomes" id="UP000478052"/>
    </source>
</evidence>
<sequence length="134" mass="15377">MRWDVDALNLELNKLKNDNDVDDPDTYTNTIIEVPKNEYEDNEILESVSVTNIPEYSAVGVGEIMKSSEQEQECNDDISIYVGKTLSSDEKVLALNKLWIPMPGYNFPKTGKRNLKFQYSWLLHHDKNDGKGNH</sequence>
<gene>
    <name evidence="1" type="ORF">FWK35_00025359</name>
</gene>